<dbReference type="PANTHER" id="PTHR43553">
    <property type="entry name" value="HEAVY METAL TRANSPORTER"/>
    <property type="match status" value="1"/>
</dbReference>
<evidence type="ECO:0000256" key="3">
    <source>
        <dbReference type="ARBA" id="ARBA00022448"/>
    </source>
</evidence>
<name>A0A0R1SDZ6_9LACO</name>
<comment type="similarity">
    <text evidence="2">Belongs to the ABC transporter superfamily.</text>
</comment>
<dbReference type="InterPro" id="IPR050095">
    <property type="entry name" value="ECF_ABC_transporter_ATP-bd"/>
</dbReference>
<dbReference type="PANTHER" id="PTHR43553:SF27">
    <property type="entry name" value="ENERGY-COUPLING FACTOR TRANSPORTER ATP-BINDING PROTEIN ECFA2"/>
    <property type="match status" value="1"/>
</dbReference>
<dbReference type="GO" id="GO:0005524">
    <property type="term" value="F:ATP binding"/>
    <property type="evidence" value="ECO:0007669"/>
    <property type="project" value="UniProtKB-KW"/>
</dbReference>
<organism evidence="10 11">
    <name type="scientific">Companilactobacillus versmoldensis DSM 14857 = KCTC 3814</name>
    <dbReference type="NCBI Taxonomy" id="1423815"/>
    <lineage>
        <taxon>Bacteria</taxon>
        <taxon>Bacillati</taxon>
        <taxon>Bacillota</taxon>
        <taxon>Bacilli</taxon>
        <taxon>Lactobacillales</taxon>
        <taxon>Lactobacillaceae</taxon>
        <taxon>Companilactobacillus</taxon>
    </lineage>
</organism>
<keyword evidence="6" id="KW-0067">ATP-binding</keyword>
<dbReference type="PROSITE" id="PS00211">
    <property type="entry name" value="ABC_TRANSPORTER_1"/>
    <property type="match status" value="1"/>
</dbReference>
<dbReference type="GO" id="GO:0016887">
    <property type="term" value="F:ATP hydrolysis activity"/>
    <property type="evidence" value="ECO:0007669"/>
    <property type="project" value="InterPro"/>
</dbReference>
<keyword evidence="8" id="KW-0472">Membrane</keyword>
<feature type="domain" description="ABC transporter" evidence="9">
    <location>
        <begin position="4"/>
        <end position="244"/>
    </location>
</feature>
<dbReference type="InterPro" id="IPR017871">
    <property type="entry name" value="ABC_transporter-like_CS"/>
</dbReference>
<evidence type="ECO:0000256" key="1">
    <source>
        <dbReference type="ARBA" id="ARBA00004202"/>
    </source>
</evidence>
<sequence>MEKLTIENLSFCYQKNDSKVLNDLNLKLPDGTMNLLFGPSGCGKSTLMKIIAGLYPEYAGHVLSGTINFNEQSTENWTTRDIAKHIAILFQNPTDQFSMTTVKQEFIFTLENLGYPRQQMDQRIQHALERLDIAHFIDRRLDSLSGGELQKVSLAITLAMDCDLIILDEPFACIDLKSRQQLLKLLKDLQVNDGKTILVSDHDLMGYQDIIDNLFHFQAGQIVKVNDTQHIFQRYQKANQSLQFSLPEKSESIVDLCNLQLKNGQKPLITDSSLEFSNGKLILLTGENGSGKSAFFSALTKLHDYSGLIEYQHKNIQKYNSRKYARQIGLVFQDAQMQYLKLTLQEEIDLSLKHTRYQDFWTKKRVKDYLQLLHLDHLREHIVYQLSGGQKKKLQIFEMLILGNPVLLLDEPLSGLDLDSTKAVMEMIKSIASQQSQTIVMISHQLGGLNGFFDYHLQLADQKLSYTEVLNYESIS</sequence>
<keyword evidence="5" id="KW-0547">Nucleotide-binding</keyword>
<dbReference type="PATRIC" id="fig|1423815.3.peg.1924"/>
<evidence type="ECO:0000256" key="6">
    <source>
        <dbReference type="ARBA" id="ARBA00022840"/>
    </source>
</evidence>
<evidence type="ECO:0000313" key="10">
    <source>
        <dbReference type="EMBL" id="KRL67565.1"/>
    </source>
</evidence>
<evidence type="ECO:0000256" key="4">
    <source>
        <dbReference type="ARBA" id="ARBA00022475"/>
    </source>
</evidence>
<comment type="caution">
    <text evidence="10">The sequence shown here is derived from an EMBL/GenBank/DDBJ whole genome shotgun (WGS) entry which is preliminary data.</text>
</comment>
<evidence type="ECO:0000256" key="5">
    <source>
        <dbReference type="ARBA" id="ARBA00022741"/>
    </source>
</evidence>
<dbReference type="OrthoDB" id="501320at2"/>
<evidence type="ECO:0000259" key="9">
    <source>
        <dbReference type="PROSITE" id="PS50893"/>
    </source>
</evidence>
<dbReference type="SUPFAM" id="SSF52540">
    <property type="entry name" value="P-loop containing nucleoside triphosphate hydrolases"/>
    <property type="match status" value="2"/>
</dbReference>
<dbReference type="Gene3D" id="3.40.50.300">
    <property type="entry name" value="P-loop containing nucleotide triphosphate hydrolases"/>
    <property type="match status" value="2"/>
</dbReference>
<dbReference type="InterPro" id="IPR015856">
    <property type="entry name" value="ABC_transpr_CbiO/EcfA_su"/>
</dbReference>
<evidence type="ECO:0000313" key="11">
    <source>
        <dbReference type="Proteomes" id="UP000051647"/>
    </source>
</evidence>
<dbReference type="STRING" id="1423815.FC27_GL001881"/>
<protein>
    <submittedName>
        <fullName evidence="10">ABC-type cobalt transport system, ATPase component</fullName>
    </submittedName>
</protein>
<dbReference type="InterPro" id="IPR027417">
    <property type="entry name" value="P-loop_NTPase"/>
</dbReference>
<dbReference type="InterPro" id="IPR003593">
    <property type="entry name" value="AAA+_ATPase"/>
</dbReference>
<comment type="subcellular location">
    <subcellularLocation>
        <location evidence="1">Cell membrane</location>
        <topology evidence="1">Peripheral membrane protein</topology>
    </subcellularLocation>
</comment>
<dbReference type="GO" id="GO:0043190">
    <property type="term" value="C:ATP-binding cassette (ABC) transporter complex"/>
    <property type="evidence" value="ECO:0007669"/>
    <property type="project" value="TreeGrafter"/>
</dbReference>
<dbReference type="Pfam" id="PF00005">
    <property type="entry name" value="ABC_tran"/>
    <property type="match status" value="2"/>
</dbReference>
<dbReference type="PROSITE" id="PS50893">
    <property type="entry name" value="ABC_TRANSPORTER_2"/>
    <property type="match status" value="2"/>
</dbReference>
<keyword evidence="4" id="KW-1003">Cell membrane</keyword>
<evidence type="ECO:0000256" key="2">
    <source>
        <dbReference type="ARBA" id="ARBA00005417"/>
    </source>
</evidence>
<dbReference type="GO" id="GO:0042626">
    <property type="term" value="F:ATPase-coupled transmembrane transporter activity"/>
    <property type="evidence" value="ECO:0007669"/>
    <property type="project" value="TreeGrafter"/>
</dbReference>
<gene>
    <name evidence="10" type="ORF">FC27_GL001881</name>
</gene>
<proteinExistence type="inferred from homology"/>
<evidence type="ECO:0000256" key="8">
    <source>
        <dbReference type="ARBA" id="ARBA00023136"/>
    </source>
</evidence>
<dbReference type="RefSeq" id="WP_010625342.1">
    <property type="nucleotide sequence ID" value="NZ_AZFA01000005.1"/>
</dbReference>
<dbReference type="CDD" id="cd03225">
    <property type="entry name" value="ABC_cobalt_CbiO_domain1"/>
    <property type="match status" value="2"/>
</dbReference>
<dbReference type="EMBL" id="AZFA01000005">
    <property type="protein sequence ID" value="KRL67565.1"/>
    <property type="molecule type" value="Genomic_DNA"/>
</dbReference>
<dbReference type="eggNOG" id="COG1129">
    <property type="taxonomic scope" value="Bacteria"/>
</dbReference>
<dbReference type="SMART" id="SM00382">
    <property type="entry name" value="AAA"/>
    <property type="match status" value="2"/>
</dbReference>
<reference evidence="10 11" key="1">
    <citation type="journal article" date="2015" name="Genome Announc.">
        <title>Expanding the biotechnology potential of lactobacilli through comparative genomics of 213 strains and associated genera.</title>
        <authorList>
            <person name="Sun Z."/>
            <person name="Harris H.M."/>
            <person name="McCann A."/>
            <person name="Guo C."/>
            <person name="Argimon S."/>
            <person name="Zhang W."/>
            <person name="Yang X."/>
            <person name="Jeffery I.B."/>
            <person name="Cooney J.C."/>
            <person name="Kagawa T.F."/>
            <person name="Liu W."/>
            <person name="Song Y."/>
            <person name="Salvetti E."/>
            <person name="Wrobel A."/>
            <person name="Rasinkangas P."/>
            <person name="Parkhill J."/>
            <person name="Rea M.C."/>
            <person name="O'Sullivan O."/>
            <person name="Ritari J."/>
            <person name="Douillard F.P."/>
            <person name="Paul Ross R."/>
            <person name="Yang R."/>
            <person name="Briner A.E."/>
            <person name="Felis G.E."/>
            <person name="de Vos W.M."/>
            <person name="Barrangou R."/>
            <person name="Klaenhammer T.R."/>
            <person name="Caufield P.W."/>
            <person name="Cui Y."/>
            <person name="Zhang H."/>
            <person name="O'Toole P.W."/>
        </authorList>
    </citation>
    <scope>NUCLEOTIDE SEQUENCE [LARGE SCALE GENOMIC DNA]</scope>
    <source>
        <strain evidence="10 11">DSM 14857</strain>
    </source>
</reference>
<accession>A0A0R1SDZ6</accession>
<dbReference type="InterPro" id="IPR003439">
    <property type="entry name" value="ABC_transporter-like_ATP-bd"/>
</dbReference>
<keyword evidence="3" id="KW-0813">Transport</keyword>
<keyword evidence="11" id="KW-1185">Reference proteome</keyword>
<dbReference type="Proteomes" id="UP000051647">
    <property type="component" value="Unassembled WGS sequence"/>
</dbReference>
<feature type="domain" description="ABC transporter" evidence="9">
    <location>
        <begin position="254"/>
        <end position="472"/>
    </location>
</feature>
<dbReference type="AlphaFoldDB" id="A0A0R1SDZ6"/>
<keyword evidence="7" id="KW-1278">Translocase</keyword>
<evidence type="ECO:0000256" key="7">
    <source>
        <dbReference type="ARBA" id="ARBA00022967"/>
    </source>
</evidence>